<dbReference type="RefSeq" id="WP_307263197.1">
    <property type="nucleotide sequence ID" value="NZ_JAUSVL010000001.1"/>
</dbReference>
<proteinExistence type="predicted"/>
<keyword evidence="1" id="KW-0378">Hydrolase</keyword>
<reference evidence="1" key="1">
    <citation type="submission" date="2023-07" db="EMBL/GenBank/DDBJ databases">
        <title>Genomic Encyclopedia of Type Strains, Phase IV (KMG-IV): sequencing the most valuable type-strain genomes for metagenomic binning, comparative biology and taxonomic classification.</title>
        <authorList>
            <person name="Goeker M."/>
        </authorList>
    </citation>
    <scope>NUCLEOTIDE SEQUENCE</scope>
    <source>
        <strain evidence="1">DSM 24202</strain>
    </source>
</reference>
<evidence type="ECO:0000313" key="1">
    <source>
        <dbReference type="EMBL" id="MDQ0291017.1"/>
    </source>
</evidence>
<comment type="caution">
    <text evidence="1">The sequence shown here is derived from an EMBL/GenBank/DDBJ whole genome shotgun (WGS) entry which is preliminary data.</text>
</comment>
<gene>
    <name evidence="1" type="ORF">J3R75_003124</name>
</gene>
<dbReference type="GO" id="GO:0008233">
    <property type="term" value="F:peptidase activity"/>
    <property type="evidence" value="ECO:0007669"/>
    <property type="project" value="UniProtKB-KW"/>
</dbReference>
<organism evidence="1 2">
    <name type="scientific">Oligosphaera ethanolica</name>
    <dbReference type="NCBI Taxonomy" id="760260"/>
    <lineage>
        <taxon>Bacteria</taxon>
        <taxon>Pseudomonadati</taxon>
        <taxon>Lentisphaerota</taxon>
        <taxon>Oligosphaeria</taxon>
        <taxon>Oligosphaerales</taxon>
        <taxon>Oligosphaeraceae</taxon>
        <taxon>Oligosphaera</taxon>
    </lineage>
</organism>
<sequence>MSVVTVFLGKDAVLYQGAAGTQASTELKHIKDVKVGIKTTMIDSTTRASGGWKTSSPGLKEGELSFTVKGGSDDYDTLMGAIMAGTPLAFYAKPSKEAGAKGLDADFHIESMDETQDLDDVVWYECKAVPTLYDDTRPPKWQ</sequence>
<name>A0AAE3VI79_9BACT</name>
<protein>
    <submittedName>
        <fullName evidence="1">Outer membrane protease</fullName>
    </submittedName>
</protein>
<keyword evidence="1" id="KW-0645">Protease</keyword>
<dbReference type="AlphaFoldDB" id="A0AAE3VI79"/>
<dbReference type="EMBL" id="JAUSVL010000001">
    <property type="protein sequence ID" value="MDQ0291017.1"/>
    <property type="molecule type" value="Genomic_DNA"/>
</dbReference>
<dbReference type="Proteomes" id="UP001238163">
    <property type="component" value="Unassembled WGS sequence"/>
</dbReference>
<evidence type="ECO:0000313" key="2">
    <source>
        <dbReference type="Proteomes" id="UP001238163"/>
    </source>
</evidence>
<accession>A0AAE3VI79</accession>
<dbReference type="GO" id="GO:0006508">
    <property type="term" value="P:proteolysis"/>
    <property type="evidence" value="ECO:0007669"/>
    <property type="project" value="UniProtKB-KW"/>
</dbReference>
<keyword evidence="2" id="KW-1185">Reference proteome</keyword>